<dbReference type="GO" id="GO:0005886">
    <property type="term" value="C:plasma membrane"/>
    <property type="evidence" value="ECO:0007669"/>
    <property type="project" value="InterPro"/>
</dbReference>
<dbReference type="GO" id="GO:0030288">
    <property type="term" value="C:outer membrane-bounded periplasmic space"/>
    <property type="evidence" value="ECO:0007669"/>
    <property type="project" value="TreeGrafter"/>
</dbReference>
<comment type="caution">
    <text evidence="6">The sequence shown here is derived from an EMBL/GenBank/DDBJ whole genome shotgun (WGS) entry which is preliminary data.</text>
</comment>
<evidence type="ECO:0000256" key="5">
    <source>
        <dbReference type="ARBA" id="ARBA00023136"/>
    </source>
</evidence>
<dbReference type="PANTHER" id="PTHR37481:SF1">
    <property type="entry name" value="LIPOPOLYSACCHARIDE EXPORT SYSTEM PROTEIN LPTC"/>
    <property type="match status" value="1"/>
</dbReference>
<dbReference type="AlphaFoldDB" id="A0A951Q715"/>
<dbReference type="PANTHER" id="PTHR37481">
    <property type="entry name" value="LIPOPOLYSACCHARIDE EXPORT SYSTEM PROTEIN LPTC"/>
    <property type="match status" value="1"/>
</dbReference>
<reference evidence="6" key="1">
    <citation type="submission" date="2021-05" db="EMBL/GenBank/DDBJ databases">
        <authorList>
            <person name="Pietrasiak N."/>
            <person name="Ward R."/>
            <person name="Stajich J.E."/>
            <person name="Kurbessoian T."/>
        </authorList>
    </citation>
    <scope>NUCLEOTIDE SEQUENCE</scope>
    <source>
        <strain evidence="6">UHER 2000/2452</strain>
    </source>
</reference>
<keyword evidence="2" id="KW-0997">Cell inner membrane</keyword>
<proteinExistence type="predicted"/>
<keyword evidence="3" id="KW-0812">Transmembrane</keyword>
<dbReference type="GO" id="GO:0015221">
    <property type="term" value="F:lipopolysaccharide transmembrane transporter activity"/>
    <property type="evidence" value="ECO:0007669"/>
    <property type="project" value="InterPro"/>
</dbReference>
<evidence type="ECO:0000313" key="6">
    <source>
        <dbReference type="EMBL" id="MBW4657311.1"/>
    </source>
</evidence>
<gene>
    <name evidence="6" type="primary">lptC</name>
    <name evidence="6" type="ORF">KME15_01445</name>
</gene>
<evidence type="ECO:0000313" key="7">
    <source>
        <dbReference type="Proteomes" id="UP000757435"/>
    </source>
</evidence>
<sequence>MAERKTALLLLVLALTLNTSCRQGSQATKKLAEDSSAAQQASSNLTFDNITLEQADDGGQILWKVKAKQAIYSPDQKIANVISPDGDIYQNGKAIYHVQAQRGEVLKDGDRIFLRGQVVATDLKSGAVLRGDELEWRPKPDVMTIRGNLRGTHTKLKMSSNQAKLMNRQRRMELSGQVIALTQQEPKARMQSERLIWEMDKDLVTSDRPVQVQRIQGDRAIDQAEGQQAEANLTTKIIKLKQNANLVLFDPPLQIAGNSLIWDLSKQTLVADQPVTILHRQKQITVTANAGQMDLTPKIGRLNGNVHAVNPQNQSELFTDRLVWDMPTQRMNADGNITYNQNDPPATLRGARALGRLDNNTMVVSGGTEGGDGRVVTEIVPEDFN</sequence>
<name>A0A951Q715_9CYAN</name>
<keyword evidence="4" id="KW-1133">Transmembrane helix</keyword>
<dbReference type="InterPro" id="IPR052363">
    <property type="entry name" value="LPS_export_LptC"/>
</dbReference>
<organism evidence="6 7">
    <name type="scientific">Drouetiella hepatica Uher 2000/2452</name>
    <dbReference type="NCBI Taxonomy" id="904376"/>
    <lineage>
        <taxon>Bacteria</taxon>
        <taxon>Bacillati</taxon>
        <taxon>Cyanobacteriota</taxon>
        <taxon>Cyanophyceae</taxon>
        <taxon>Oculatellales</taxon>
        <taxon>Oculatellaceae</taxon>
        <taxon>Drouetiella</taxon>
    </lineage>
</organism>
<dbReference type="Pfam" id="PF06835">
    <property type="entry name" value="LptC"/>
    <property type="match status" value="2"/>
</dbReference>
<evidence type="ECO:0000256" key="2">
    <source>
        <dbReference type="ARBA" id="ARBA00022519"/>
    </source>
</evidence>
<dbReference type="Gene3D" id="2.60.450.10">
    <property type="entry name" value="Lipopolysaccharide (LPS) transport protein A like domain"/>
    <property type="match status" value="3"/>
</dbReference>
<dbReference type="InterPro" id="IPR010664">
    <property type="entry name" value="LipoPS_assembly_LptC-rel"/>
</dbReference>
<evidence type="ECO:0000256" key="3">
    <source>
        <dbReference type="ARBA" id="ARBA00022692"/>
    </source>
</evidence>
<evidence type="ECO:0000256" key="4">
    <source>
        <dbReference type="ARBA" id="ARBA00022989"/>
    </source>
</evidence>
<evidence type="ECO:0000256" key="1">
    <source>
        <dbReference type="ARBA" id="ARBA00022475"/>
    </source>
</evidence>
<dbReference type="Proteomes" id="UP000757435">
    <property type="component" value="Unassembled WGS sequence"/>
</dbReference>
<keyword evidence="5" id="KW-0472">Membrane</keyword>
<protein>
    <submittedName>
        <fullName evidence="6">LPS export ABC transporter periplasmic protein LptC</fullName>
    </submittedName>
</protein>
<dbReference type="InterPro" id="IPR026265">
    <property type="entry name" value="LptC"/>
</dbReference>
<dbReference type="EMBL" id="JAHHHD010000001">
    <property type="protein sequence ID" value="MBW4657311.1"/>
    <property type="molecule type" value="Genomic_DNA"/>
</dbReference>
<keyword evidence="1" id="KW-1003">Cell membrane</keyword>
<accession>A0A951Q715</accession>
<dbReference type="GO" id="GO:0017089">
    <property type="term" value="F:glycolipid transfer activity"/>
    <property type="evidence" value="ECO:0007669"/>
    <property type="project" value="TreeGrafter"/>
</dbReference>
<reference evidence="6" key="2">
    <citation type="journal article" date="2022" name="Microbiol. Resour. Announc.">
        <title>Metagenome Sequencing to Explore Phylogenomics of Terrestrial Cyanobacteria.</title>
        <authorList>
            <person name="Ward R.D."/>
            <person name="Stajich J.E."/>
            <person name="Johansen J.R."/>
            <person name="Huntemann M."/>
            <person name="Clum A."/>
            <person name="Foster B."/>
            <person name="Foster B."/>
            <person name="Roux S."/>
            <person name="Palaniappan K."/>
            <person name="Varghese N."/>
            <person name="Mukherjee S."/>
            <person name="Reddy T.B.K."/>
            <person name="Daum C."/>
            <person name="Copeland A."/>
            <person name="Chen I.A."/>
            <person name="Ivanova N.N."/>
            <person name="Kyrpides N.C."/>
            <person name="Shapiro N."/>
            <person name="Eloe-Fadrosh E.A."/>
            <person name="Pietrasiak N."/>
        </authorList>
    </citation>
    <scope>NUCLEOTIDE SEQUENCE</scope>
    <source>
        <strain evidence="6">UHER 2000/2452</strain>
    </source>
</reference>
<dbReference type="NCBIfam" id="TIGR04409">
    <property type="entry name" value="LptC_YrbK"/>
    <property type="match status" value="2"/>
</dbReference>